<dbReference type="PROSITE" id="PS00122">
    <property type="entry name" value="CARBOXYLESTERASE_B_1"/>
    <property type="match status" value="1"/>
</dbReference>
<protein>
    <recommendedName>
        <fullName evidence="6">Carboxylic ester hydrolase</fullName>
        <ecNumber evidence="6">3.1.1.-</ecNumber>
    </recommendedName>
</protein>
<dbReference type="AlphaFoldDB" id="A0A9J6BHW5"/>
<dbReference type="SUPFAM" id="SSF53474">
    <property type="entry name" value="alpha/beta-Hydrolases"/>
    <property type="match status" value="1"/>
</dbReference>
<dbReference type="EC" id="3.1.1.-" evidence="6"/>
<feature type="domain" description="Carboxylesterase type B" evidence="7">
    <location>
        <begin position="7"/>
        <end position="483"/>
    </location>
</feature>
<dbReference type="OrthoDB" id="19653at2759"/>
<keyword evidence="3 6" id="KW-0378">Hydrolase</keyword>
<organism evidence="8 9">
    <name type="scientific">Polypedilum vanderplanki</name>
    <name type="common">Sleeping chironomid midge</name>
    <dbReference type="NCBI Taxonomy" id="319348"/>
    <lineage>
        <taxon>Eukaryota</taxon>
        <taxon>Metazoa</taxon>
        <taxon>Ecdysozoa</taxon>
        <taxon>Arthropoda</taxon>
        <taxon>Hexapoda</taxon>
        <taxon>Insecta</taxon>
        <taxon>Pterygota</taxon>
        <taxon>Neoptera</taxon>
        <taxon>Endopterygota</taxon>
        <taxon>Diptera</taxon>
        <taxon>Nematocera</taxon>
        <taxon>Chironomoidea</taxon>
        <taxon>Chironomidae</taxon>
        <taxon>Chironominae</taxon>
        <taxon>Polypedilum</taxon>
        <taxon>Polypedilum</taxon>
    </lineage>
</organism>
<dbReference type="PANTHER" id="PTHR43142">
    <property type="entry name" value="CARBOXYLIC ESTER HYDROLASE"/>
    <property type="match status" value="1"/>
</dbReference>
<evidence type="ECO:0000256" key="6">
    <source>
        <dbReference type="RuleBase" id="RU361235"/>
    </source>
</evidence>
<comment type="caution">
    <text evidence="8">The sequence shown here is derived from an EMBL/GenBank/DDBJ whole genome shotgun (WGS) entry which is preliminary data.</text>
</comment>
<dbReference type="InterPro" id="IPR002018">
    <property type="entry name" value="CarbesteraseB"/>
</dbReference>
<dbReference type="Proteomes" id="UP001107558">
    <property type="component" value="Chromosome 4"/>
</dbReference>
<dbReference type="EMBL" id="JADBJN010000004">
    <property type="protein sequence ID" value="KAG5669159.1"/>
    <property type="molecule type" value="Genomic_DNA"/>
</dbReference>
<proteinExistence type="inferred from homology"/>
<keyword evidence="4" id="KW-1015">Disulfide bond</keyword>
<evidence type="ECO:0000259" key="7">
    <source>
        <dbReference type="Pfam" id="PF00135"/>
    </source>
</evidence>
<dbReference type="GO" id="GO:0052689">
    <property type="term" value="F:carboxylic ester hydrolase activity"/>
    <property type="evidence" value="ECO:0007669"/>
    <property type="project" value="UniProtKB-KW"/>
</dbReference>
<dbReference type="PANTHER" id="PTHR43142:SF1">
    <property type="entry name" value="CARBOXYLIC ESTER HYDROLASE"/>
    <property type="match status" value="1"/>
</dbReference>
<dbReference type="Gene3D" id="3.40.50.1820">
    <property type="entry name" value="alpha/beta hydrolase"/>
    <property type="match status" value="1"/>
</dbReference>
<dbReference type="InterPro" id="IPR029058">
    <property type="entry name" value="AB_hydrolase_fold"/>
</dbReference>
<evidence type="ECO:0000256" key="3">
    <source>
        <dbReference type="ARBA" id="ARBA00022801"/>
    </source>
</evidence>
<gene>
    <name evidence="8" type="ORF">PVAND_017054</name>
</gene>
<dbReference type="Pfam" id="PF00135">
    <property type="entry name" value="COesterase"/>
    <property type="match status" value="1"/>
</dbReference>
<evidence type="ECO:0000313" key="9">
    <source>
        <dbReference type="Proteomes" id="UP001107558"/>
    </source>
</evidence>
<accession>A0A9J6BHW5</accession>
<evidence type="ECO:0000256" key="5">
    <source>
        <dbReference type="ARBA" id="ARBA00023180"/>
    </source>
</evidence>
<name>A0A9J6BHW5_POLVA</name>
<keyword evidence="5" id="KW-0325">Glycoprotein</keyword>
<comment type="similarity">
    <text evidence="1 6">Belongs to the type-B carboxylesterase/lipase family.</text>
</comment>
<sequence length="516" mass="59005">MSEEFLIAETNYGKVRGKKIISEVEIPYFRFLGIPYAKPPIGEKRFQTAEEPNTWDNVIDALEEPQPSAGRNSYIKKFVGTDDCLYLNIFTKCINPKKPMATLVYIHGGGFYSGSAILHSYSPDYILMHDIVVVTFNYRIGPHGFLKLNDKSLNVPGNAGLKDQQLAMKFVRENIQNFGGDPNNVTLMGHSSGATCVSLHCMSETSKELFHRAIVLSGSPCANEAEIKQLNWAKRLAEKLEFKGDLENEREILKFLENYDILEMAEIATTKVPLELPKYYEPMPFGPCVEDDDTETSFMTKSPKSLMTTAWSKDIDIIIGGTIDEAMGYKYTENVDLSEEIPKELKLEDFYYTKFENKEKGYERLKGDSFRWLYMHQYIKARINSGGKGKTFLYNFAVDSPTQNHYRIRWFGPDVKGVPHGDELCYLWKNGQGGVPPKNSMEWEAILRFTSAIAAFIMTGNPNNEKLGNIKWLPVSSEPFEGLIFDEELKFQPLNECERVHKIWEQFYNETGTKYF</sequence>
<evidence type="ECO:0000256" key="4">
    <source>
        <dbReference type="ARBA" id="ARBA00023157"/>
    </source>
</evidence>
<evidence type="ECO:0000256" key="1">
    <source>
        <dbReference type="ARBA" id="ARBA00005964"/>
    </source>
</evidence>
<dbReference type="InterPro" id="IPR019826">
    <property type="entry name" value="Carboxylesterase_B_AS"/>
</dbReference>
<reference evidence="8" key="1">
    <citation type="submission" date="2021-03" db="EMBL/GenBank/DDBJ databases">
        <title>Chromosome level genome of the anhydrobiotic midge Polypedilum vanderplanki.</title>
        <authorList>
            <person name="Yoshida Y."/>
            <person name="Kikawada T."/>
            <person name="Gusev O."/>
        </authorList>
    </citation>
    <scope>NUCLEOTIDE SEQUENCE</scope>
    <source>
        <strain evidence="8">NIAS01</strain>
        <tissue evidence="8">Whole body or cell culture</tissue>
    </source>
</reference>
<evidence type="ECO:0000256" key="2">
    <source>
        <dbReference type="ARBA" id="ARBA00022487"/>
    </source>
</evidence>
<evidence type="ECO:0000313" key="8">
    <source>
        <dbReference type="EMBL" id="KAG5669159.1"/>
    </source>
</evidence>
<keyword evidence="2" id="KW-0719">Serine esterase</keyword>
<keyword evidence="9" id="KW-1185">Reference proteome</keyword>